<comment type="caution">
    <text evidence="6">The sequence shown here is derived from an EMBL/GenBank/DDBJ whole genome shotgun (WGS) entry which is preliminary data.</text>
</comment>
<dbReference type="eggNOG" id="COG3550">
    <property type="taxonomic scope" value="Bacteria"/>
</dbReference>
<feature type="domain" description="HipA N-terminal subdomain 1" evidence="5">
    <location>
        <begin position="7"/>
        <end position="104"/>
    </location>
</feature>
<evidence type="ECO:0000259" key="4">
    <source>
        <dbReference type="Pfam" id="PF07804"/>
    </source>
</evidence>
<dbReference type="PANTHER" id="PTHR37419:SF1">
    <property type="entry name" value="SERINE_THREONINE-PROTEIN KINASE TOXIN HIPA"/>
    <property type="match status" value="1"/>
</dbReference>
<organism evidence="6 7">
    <name type="scientific">Arthrobacter globiformis (strain ATCC 8010 / DSM 20124 / JCM 1332 / NBRC 12137 / NCIMB 8907 / NRRL B-2979 / 168)</name>
    <dbReference type="NCBI Taxonomy" id="1077972"/>
    <lineage>
        <taxon>Bacteria</taxon>
        <taxon>Bacillati</taxon>
        <taxon>Actinomycetota</taxon>
        <taxon>Actinomycetes</taxon>
        <taxon>Micrococcales</taxon>
        <taxon>Micrococcaceae</taxon>
        <taxon>Arthrobacter</taxon>
    </lineage>
</organism>
<dbReference type="Pfam" id="PF07804">
    <property type="entry name" value="HipA_C"/>
    <property type="match status" value="1"/>
</dbReference>
<keyword evidence="2" id="KW-0808">Transferase</keyword>
<evidence type="ECO:0000256" key="2">
    <source>
        <dbReference type="ARBA" id="ARBA00022679"/>
    </source>
</evidence>
<gene>
    <name evidence="6" type="ORF">ARGLB_015_00450</name>
</gene>
<keyword evidence="3" id="KW-0418">Kinase</keyword>
<dbReference type="NCBIfam" id="TIGR03071">
    <property type="entry name" value="couple_hipA"/>
    <property type="match status" value="1"/>
</dbReference>
<reference evidence="6 7" key="1">
    <citation type="submission" date="2011-12" db="EMBL/GenBank/DDBJ databases">
        <title>Whole genome shotgun sequence of Arthrobacter globiformis NBRC 12137.</title>
        <authorList>
            <person name="Miyazawa S."/>
            <person name="Hosoyama A."/>
            <person name="Tsuchikane K."/>
            <person name="Katsumata H."/>
            <person name="Yamazaki S."/>
            <person name="Fujita N."/>
        </authorList>
    </citation>
    <scope>NUCLEOTIDE SEQUENCE [LARGE SCALE GENOMIC DNA]</scope>
    <source>
        <strain evidence="6 7">NBRC 12137</strain>
    </source>
</reference>
<sequence length="434" mass="46294">MRHRIADIYKRGVLAARLERHDGGTRFSYLPAYLQSGRPAVASSLPLTEEPVLSGAGAAPPYFTGLLPEGRRLNALRRSIKTSADDDLSLLIAAGGNPVGDVQIVGHGEPLDPEEHAVEVDPRRPVDFDELLGDSGLIDPVALAGVQDKLSAGMISMPVASAGRRFILKLNAPEFPHVVENEFIMFRYAARLRIPLSRVQLMRDVAGRPGLLVERFDRVPLQRKVADSAPDAVQRLAVEDGAQVLKLYPADKYNVGFGTVCHALAEYCSAPLPALRNLAIQAAFALLSGNGDLHAKNVSMVQQPHGEWSIAPVYDIPSTVVYGDKTLALTLGGKRSGISRKHFLAWATGLGLPQRTAVQAVDLALKAAGPLLADLEAGTAFAATAAGSRAAPVPTASVSTATVSTDDGGASPFPDMVTRAWVKELKHRRRLLEG</sequence>
<evidence type="ECO:0000313" key="7">
    <source>
        <dbReference type="Proteomes" id="UP000003828"/>
    </source>
</evidence>
<feature type="domain" description="HipA-like C-terminal" evidence="4">
    <location>
        <begin position="142"/>
        <end position="363"/>
    </location>
</feature>
<evidence type="ECO:0000256" key="3">
    <source>
        <dbReference type="ARBA" id="ARBA00022777"/>
    </source>
</evidence>
<proteinExistence type="inferred from homology"/>
<dbReference type="STRING" id="1077972.ARGLB_015_00450"/>
<dbReference type="GO" id="GO:0005829">
    <property type="term" value="C:cytosol"/>
    <property type="evidence" value="ECO:0007669"/>
    <property type="project" value="TreeGrafter"/>
</dbReference>
<dbReference type="GO" id="GO:0004674">
    <property type="term" value="F:protein serine/threonine kinase activity"/>
    <property type="evidence" value="ECO:0007669"/>
    <property type="project" value="TreeGrafter"/>
</dbReference>
<dbReference type="InterPro" id="IPR052028">
    <property type="entry name" value="HipA_Ser/Thr_kinase"/>
</dbReference>
<evidence type="ECO:0000256" key="1">
    <source>
        <dbReference type="ARBA" id="ARBA00010164"/>
    </source>
</evidence>
<evidence type="ECO:0000259" key="5">
    <source>
        <dbReference type="Pfam" id="PF13657"/>
    </source>
</evidence>
<dbReference type="InterPro" id="IPR012893">
    <property type="entry name" value="HipA-like_C"/>
</dbReference>
<dbReference type="PANTHER" id="PTHR37419">
    <property type="entry name" value="SERINE/THREONINE-PROTEIN KINASE TOXIN HIPA"/>
    <property type="match status" value="1"/>
</dbReference>
<name>H0QI29_ARTG1</name>
<keyword evidence="7" id="KW-1185">Reference proteome</keyword>
<evidence type="ECO:0000313" key="6">
    <source>
        <dbReference type="EMBL" id="GAB12480.1"/>
    </source>
</evidence>
<protein>
    <submittedName>
        <fullName evidence="6">Uncharacterized protein</fullName>
    </submittedName>
</protein>
<dbReference type="Pfam" id="PF13657">
    <property type="entry name" value="Couple_hipA"/>
    <property type="match status" value="1"/>
</dbReference>
<dbReference type="RefSeq" id="WP_003798630.1">
    <property type="nucleotide sequence ID" value="NZ_BAEG01000015.1"/>
</dbReference>
<comment type="similarity">
    <text evidence="1">Belongs to the HipA Ser/Thr kinase family.</text>
</comment>
<accession>H0QI29</accession>
<dbReference type="Proteomes" id="UP000003828">
    <property type="component" value="Unassembled WGS sequence"/>
</dbReference>
<dbReference type="InterPro" id="IPR017508">
    <property type="entry name" value="HipA_N1"/>
</dbReference>
<dbReference type="SUPFAM" id="SSF56112">
    <property type="entry name" value="Protein kinase-like (PK-like)"/>
    <property type="match status" value="1"/>
</dbReference>
<dbReference type="EMBL" id="BAEG01000015">
    <property type="protein sequence ID" value="GAB12480.1"/>
    <property type="molecule type" value="Genomic_DNA"/>
</dbReference>
<dbReference type="OrthoDB" id="3182374at2"/>
<dbReference type="AlphaFoldDB" id="H0QI29"/>
<dbReference type="InterPro" id="IPR011009">
    <property type="entry name" value="Kinase-like_dom_sf"/>
</dbReference>